<evidence type="ECO:0000256" key="2">
    <source>
        <dbReference type="ARBA" id="ARBA00006679"/>
    </source>
</evidence>
<dbReference type="InterPro" id="IPR032808">
    <property type="entry name" value="DoxX"/>
</dbReference>
<dbReference type="InterPro" id="IPR051907">
    <property type="entry name" value="DoxX-like_oxidoreductase"/>
</dbReference>
<organism evidence="8 9">
    <name type="scientific">Denitrobaculum tricleocarpae</name>
    <dbReference type="NCBI Taxonomy" id="2591009"/>
    <lineage>
        <taxon>Bacteria</taxon>
        <taxon>Pseudomonadati</taxon>
        <taxon>Pseudomonadota</taxon>
        <taxon>Alphaproteobacteria</taxon>
        <taxon>Rhodospirillales</taxon>
        <taxon>Rhodospirillaceae</taxon>
        <taxon>Denitrobaculum</taxon>
    </lineage>
</organism>
<dbReference type="PANTHER" id="PTHR33452:SF1">
    <property type="entry name" value="INNER MEMBRANE PROTEIN YPHA-RELATED"/>
    <property type="match status" value="1"/>
</dbReference>
<keyword evidence="3" id="KW-1003">Cell membrane</keyword>
<keyword evidence="9" id="KW-1185">Reference proteome</keyword>
<protein>
    <submittedName>
        <fullName evidence="8">DoxX family protein</fullName>
    </submittedName>
</protein>
<keyword evidence="5 7" id="KW-1133">Transmembrane helix</keyword>
<feature type="transmembrane region" description="Helical" evidence="7">
    <location>
        <begin position="75"/>
        <end position="96"/>
    </location>
</feature>
<feature type="transmembrane region" description="Helical" evidence="7">
    <location>
        <begin position="108"/>
        <end position="127"/>
    </location>
</feature>
<evidence type="ECO:0000256" key="6">
    <source>
        <dbReference type="ARBA" id="ARBA00023136"/>
    </source>
</evidence>
<evidence type="ECO:0000256" key="4">
    <source>
        <dbReference type="ARBA" id="ARBA00022692"/>
    </source>
</evidence>
<dbReference type="RefSeq" id="WP_142899820.1">
    <property type="nucleotide sequence ID" value="NZ_ML660069.1"/>
</dbReference>
<feature type="transmembrane region" description="Helical" evidence="7">
    <location>
        <begin position="45"/>
        <end position="68"/>
    </location>
</feature>
<keyword evidence="6 7" id="KW-0472">Membrane</keyword>
<feature type="transmembrane region" description="Helical" evidence="7">
    <location>
        <begin position="12"/>
        <end position="33"/>
    </location>
</feature>
<dbReference type="Pfam" id="PF07681">
    <property type="entry name" value="DoxX"/>
    <property type="match status" value="1"/>
</dbReference>
<evidence type="ECO:0000256" key="1">
    <source>
        <dbReference type="ARBA" id="ARBA00004651"/>
    </source>
</evidence>
<gene>
    <name evidence="8" type="ORF">FKG95_28235</name>
</gene>
<dbReference type="GO" id="GO:0005886">
    <property type="term" value="C:plasma membrane"/>
    <property type="evidence" value="ECO:0007669"/>
    <property type="project" value="UniProtKB-SubCell"/>
</dbReference>
<evidence type="ECO:0000256" key="7">
    <source>
        <dbReference type="SAM" id="Phobius"/>
    </source>
</evidence>
<evidence type="ECO:0000256" key="3">
    <source>
        <dbReference type="ARBA" id="ARBA00022475"/>
    </source>
</evidence>
<dbReference type="AlphaFoldDB" id="A0A545SZC1"/>
<comment type="subcellular location">
    <subcellularLocation>
        <location evidence="1">Cell membrane</location>
        <topology evidence="1">Multi-pass membrane protein</topology>
    </subcellularLocation>
</comment>
<name>A0A545SZC1_9PROT</name>
<comment type="caution">
    <text evidence="8">The sequence shown here is derived from an EMBL/GenBank/DDBJ whole genome shotgun (WGS) entry which is preliminary data.</text>
</comment>
<evidence type="ECO:0000256" key="5">
    <source>
        <dbReference type="ARBA" id="ARBA00022989"/>
    </source>
</evidence>
<sequence>MTQEMNARHSAFIMRLALGGILLAHGLLKLFVFTIPGTVGFFESLGLPAIVAYLTIFGEIVGGTAIILGLYTRLAAVLSLPILLGAFWTHAGNGWVFSNEGGGWEFPLLLVVIAIAVALNGNGAYALRKLPVVDNLIPQTLRG</sequence>
<dbReference type="PANTHER" id="PTHR33452">
    <property type="entry name" value="OXIDOREDUCTASE CATD-RELATED"/>
    <property type="match status" value="1"/>
</dbReference>
<dbReference type="OrthoDB" id="5382961at2"/>
<dbReference type="Proteomes" id="UP000315252">
    <property type="component" value="Unassembled WGS sequence"/>
</dbReference>
<evidence type="ECO:0000313" key="9">
    <source>
        <dbReference type="Proteomes" id="UP000315252"/>
    </source>
</evidence>
<proteinExistence type="inferred from homology"/>
<keyword evidence="4 7" id="KW-0812">Transmembrane</keyword>
<reference evidence="8 9" key="1">
    <citation type="submission" date="2019-06" db="EMBL/GenBank/DDBJ databases">
        <title>Whole genome sequence for Rhodospirillaceae sp. R148.</title>
        <authorList>
            <person name="Wang G."/>
        </authorList>
    </citation>
    <scope>NUCLEOTIDE SEQUENCE [LARGE SCALE GENOMIC DNA]</scope>
    <source>
        <strain evidence="8 9">R148</strain>
    </source>
</reference>
<comment type="similarity">
    <text evidence="2">Belongs to the DoxX family.</text>
</comment>
<accession>A0A545SZC1</accession>
<evidence type="ECO:0000313" key="8">
    <source>
        <dbReference type="EMBL" id="TQV70269.1"/>
    </source>
</evidence>
<dbReference type="EMBL" id="VHSH01000018">
    <property type="protein sequence ID" value="TQV70269.1"/>
    <property type="molecule type" value="Genomic_DNA"/>
</dbReference>